<dbReference type="GO" id="GO:0006099">
    <property type="term" value="P:tricarboxylic acid cycle"/>
    <property type="evidence" value="ECO:0007669"/>
    <property type="project" value="InterPro"/>
</dbReference>
<protein>
    <recommendedName>
        <fullName evidence="2">Phosphoenolpyruvate carboxylase</fullName>
    </recommendedName>
</protein>
<reference evidence="3 4" key="1">
    <citation type="journal article" date="2014" name="Genome Announc.">
        <title>Draft Genome Sequence of Marine Flavobacterium Jejuia pallidilutea Strain 11shimoA1 and Pigmentation Mutants.</title>
        <authorList>
            <person name="Takatani N."/>
            <person name="Nakanishi M."/>
            <person name="Meirelles P."/>
            <person name="Mino S."/>
            <person name="Suda W."/>
            <person name="Oshima K."/>
            <person name="Hattori M."/>
            <person name="Ohkuma M."/>
            <person name="Hosokawa M."/>
            <person name="Miyashita K."/>
            <person name="Thompson F.L."/>
            <person name="Niwa A."/>
            <person name="Sawabe T."/>
            <person name="Sawabe T."/>
        </authorList>
    </citation>
    <scope>NUCLEOTIDE SEQUENCE [LARGE SCALE GENOMIC DNA]</scope>
    <source>
        <strain evidence="3 4">JCM 19301</strain>
    </source>
</reference>
<evidence type="ECO:0000313" key="4">
    <source>
        <dbReference type="Proteomes" id="UP000029641"/>
    </source>
</evidence>
<evidence type="ECO:0000313" key="3">
    <source>
        <dbReference type="EMBL" id="GAL68617.1"/>
    </source>
</evidence>
<dbReference type="InterPro" id="IPR015813">
    <property type="entry name" value="Pyrv/PenolPyrv_kinase-like_dom"/>
</dbReference>
<dbReference type="GO" id="GO:0015977">
    <property type="term" value="P:carbon fixation"/>
    <property type="evidence" value="ECO:0007669"/>
    <property type="project" value="InterPro"/>
</dbReference>
<dbReference type="Proteomes" id="UP000029641">
    <property type="component" value="Unassembled WGS sequence"/>
</dbReference>
<dbReference type="GO" id="GO:0005829">
    <property type="term" value="C:cytosol"/>
    <property type="evidence" value="ECO:0007669"/>
    <property type="project" value="TreeGrafter"/>
</dbReference>
<dbReference type="PANTHER" id="PTHR30523:SF32">
    <property type="entry name" value="PHOSPHOENOLPYRUVATE CARBOXYLASE"/>
    <property type="match status" value="1"/>
</dbReference>
<dbReference type="InterPro" id="IPR021135">
    <property type="entry name" value="PEP_COase"/>
</dbReference>
<dbReference type="AlphaFoldDB" id="A0A090WME5"/>
<dbReference type="EMBL" id="BBNR01000022">
    <property type="protein sequence ID" value="GAL68617.1"/>
    <property type="molecule type" value="Genomic_DNA"/>
</dbReference>
<name>A0A090WME5_9FLAO</name>
<dbReference type="PANTHER" id="PTHR30523">
    <property type="entry name" value="PHOSPHOENOLPYRUVATE CARBOXYLASE"/>
    <property type="match status" value="1"/>
</dbReference>
<gene>
    <name evidence="3" type="ORF">JCM19301_59</name>
</gene>
<keyword evidence="3" id="KW-0670">Pyruvate</keyword>
<accession>A0A090WME5</accession>
<organism evidence="3 4">
    <name type="scientific">Jejuia pallidilutea</name>
    <dbReference type="NCBI Taxonomy" id="504487"/>
    <lineage>
        <taxon>Bacteria</taxon>
        <taxon>Pseudomonadati</taxon>
        <taxon>Bacteroidota</taxon>
        <taxon>Flavobacteriia</taxon>
        <taxon>Flavobacteriales</taxon>
        <taxon>Flavobacteriaceae</taxon>
        <taxon>Jejuia</taxon>
    </lineage>
</organism>
<dbReference type="Pfam" id="PF00311">
    <property type="entry name" value="PEPcase"/>
    <property type="match status" value="1"/>
</dbReference>
<keyword evidence="3" id="KW-0456">Lyase</keyword>
<dbReference type="GO" id="GO:0008964">
    <property type="term" value="F:phosphoenolpyruvate carboxylase activity"/>
    <property type="evidence" value="ECO:0007669"/>
    <property type="project" value="InterPro"/>
</dbReference>
<sequence length="152" mass="17887">MGNALKTLKEEKPDAFQNLKKSIKHWSFFRFLMIQTETNLILSNKEMMALYANLDDDTDERKVFMSKILTDYDNSFRLIEELFDEPASTRRQGQYDNIEWRNEKLKVLHHLHIKHLKAWRALNDETSNEKEKTLTKLLSIINALSSGLKNTG</sequence>
<comment type="caution">
    <text evidence="3">The sequence shown here is derived from an EMBL/GenBank/DDBJ whole genome shotgun (WGS) entry which is preliminary data.</text>
</comment>
<evidence type="ECO:0000256" key="2">
    <source>
        <dbReference type="ARBA" id="ARBA00022419"/>
    </source>
</evidence>
<dbReference type="SUPFAM" id="SSF51621">
    <property type="entry name" value="Phosphoenolpyruvate/pyruvate domain"/>
    <property type="match status" value="1"/>
</dbReference>
<evidence type="ECO:0000256" key="1">
    <source>
        <dbReference type="ARBA" id="ARBA00003670"/>
    </source>
</evidence>
<comment type="function">
    <text evidence="1">Forms oxaloacetate, a four-carbon dicarboxylic acid source for the tricarboxylic acid cycle.</text>
</comment>
<proteinExistence type="predicted"/>